<dbReference type="GO" id="GO:0003677">
    <property type="term" value="F:DNA binding"/>
    <property type="evidence" value="ECO:0007669"/>
    <property type="project" value="UniProtKB-KW"/>
</dbReference>
<dbReference type="EMBL" id="QGDD01000005">
    <property type="protein sequence ID" value="PWN02451.1"/>
    <property type="molecule type" value="Genomic_DNA"/>
</dbReference>
<protein>
    <submittedName>
        <fullName evidence="8">MerR family transcriptional regulator</fullName>
    </submittedName>
</protein>
<evidence type="ECO:0000313" key="9">
    <source>
        <dbReference type="Proteomes" id="UP000245507"/>
    </source>
</evidence>
<dbReference type="Pfam" id="PF13411">
    <property type="entry name" value="MerR_1"/>
    <property type="match status" value="1"/>
</dbReference>
<dbReference type="Proteomes" id="UP000245507">
    <property type="component" value="Unassembled WGS sequence"/>
</dbReference>
<organism evidence="8 9">
    <name type="scientific">Nocardioides silvaticus</name>
    <dbReference type="NCBI Taxonomy" id="2201891"/>
    <lineage>
        <taxon>Bacteria</taxon>
        <taxon>Bacillati</taxon>
        <taxon>Actinomycetota</taxon>
        <taxon>Actinomycetes</taxon>
        <taxon>Propionibacteriales</taxon>
        <taxon>Nocardioidaceae</taxon>
        <taxon>Nocardioides</taxon>
    </lineage>
</organism>
<dbReference type="PANTHER" id="PTHR30204">
    <property type="entry name" value="REDOX-CYCLING DRUG-SENSING TRANSCRIPTIONAL ACTIVATOR SOXR"/>
    <property type="match status" value="1"/>
</dbReference>
<evidence type="ECO:0000256" key="2">
    <source>
        <dbReference type="ARBA" id="ARBA00023015"/>
    </source>
</evidence>
<comment type="caution">
    <text evidence="8">The sequence shown here is derived from an EMBL/GenBank/DDBJ whole genome shotgun (WGS) entry which is preliminary data.</text>
</comment>
<feature type="domain" description="HTH merR-type" evidence="7">
    <location>
        <begin position="9"/>
        <end position="77"/>
    </location>
</feature>
<accession>A0A316TG56</accession>
<reference evidence="8 9" key="1">
    <citation type="submission" date="2018-05" db="EMBL/GenBank/DDBJ databases">
        <title>Nocardioides silvaticus genome.</title>
        <authorList>
            <person name="Li C."/>
            <person name="Wang G."/>
        </authorList>
    </citation>
    <scope>NUCLEOTIDE SEQUENCE [LARGE SCALE GENOMIC DNA]</scope>
    <source>
        <strain evidence="8 9">CCTCC AB 2018079</strain>
    </source>
</reference>
<keyword evidence="1" id="KW-0678">Repressor</keyword>
<dbReference type="Gene3D" id="1.10.1660.10">
    <property type="match status" value="1"/>
</dbReference>
<dbReference type="RefSeq" id="WP_109693984.1">
    <property type="nucleotide sequence ID" value="NZ_QGDD01000005.1"/>
</dbReference>
<dbReference type="InterPro" id="IPR009061">
    <property type="entry name" value="DNA-bd_dom_put_sf"/>
</dbReference>
<dbReference type="AlphaFoldDB" id="A0A316TG56"/>
<evidence type="ECO:0000256" key="4">
    <source>
        <dbReference type="ARBA" id="ARBA00023163"/>
    </source>
</evidence>
<dbReference type="PANTHER" id="PTHR30204:SF69">
    <property type="entry name" value="MERR-FAMILY TRANSCRIPTIONAL REGULATOR"/>
    <property type="match status" value="1"/>
</dbReference>
<keyword evidence="9" id="KW-1185">Reference proteome</keyword>
<feature type="region of interest" description="Disordered" evidence="6">
    <location>
        <begin position="142"/>
        <end position="165"/>
    </location>
</feature>
<evidence type="ECO:0000256" key="6">
    <source>
        <dbReference type="SAM" id="MobiDB-lite"/>
    </source>
</evidence>
<dbReference type="InterPro" id="IPR047057">
    <property type="entry name" value="MerR_fam"/>
</dbReference>
<dbReference type="SUPFAM" id="SSF46955">
    <property type="entry name" value="Putative DNA-binding domain"/>
    <property type="match status" value="1"/>
</dbReference>
<keyword evidence="5" id="KW-0175">Coiled coil</keyword>
<evidence type="ECO:0000313" key="8">
    <source>
        <dbReference type="EMBL" id="PWN02451.1"/>
    </source>
</evidence>
<gene>
    <name evidence="8" type="ORF">DJ010_11930</name>
</gene>
<evidence type="ECO:0000256" key="5">
    <source>
        <dbReference type="SAM" id="Coils"/>
    </source>
</evidence>
<dbReference type="InterPro" id="IPR000551">
    <property type="entry name" value="MerR-type_HTH_dom"/>
</dbReference>
<dbReference type="CDD" id="cd00592">
    <property type="entry name" value="HTH_MerR-like"/>
    <property type="match status" value="1"/>
</dbReference>
<dbReference type="PROSITE" id="PS50937">
    <property type="entry name" value="HTH_MERR_2"/>
    <property type="match status" value="1"/>
</dbReference>
<evidence type="ECO:0000256" key="3">
    <source>
        <dbReference type="ARBA" id="ARBA00023125"/>
    </source>
</evidence>
<evidence type="ECO:0000259" key="7">
    <source>
        <dbReference type="PROSITE" id="PS50937"/>
    </source>
</evidence>
<keyword evidence="2" id="KW-0805">Transcription regulation</keyword>
<proteinExistence type="predicted"/>
<keyword evidence="3" id="KW-0238">DNA-binding</keyword>
<dbReference type="OrthoDB" id="9802039at2"/>
<dbReference type="GO" id="GO:0003700">
    <property type="term" value="F:DNA-binding transcription factor activity"/>
    <property type="evidence" value="ECO:0007669"/>
    <property type="project" value="InterPro"/>
</dbReference>
<evidence type="ECO:0000256" key="1">
    <source>
        <dbReference type="ARBA" id="ARBA00022491"/>
    </source>
</evidence>
<dbReference type="SMART" id="SM00422">
    <property type="entry name" value="HTH_MERR"/>
    <property type="match status" value="1"/>
</dbReference>
<keyword evidence="4" id="KW-0804">Transcription</keyword>
<name>A0A316TG56_9ACTN</name>
<sequence>MKSSRAEIRWTVGELADRFELPTHVLRHWESMGLLAPERDAAGRRRYREDDAYRVAAIVSSKAAGMSLEQIRSLLDSEAEGRHKILIDHLADLEARMAEMERSRHLTQHALECRAHDVANCPNFRSHVADLVAGTRRGLHPQRHATEHPRQHPVADPGQRGRSRA</sequence>
<feature type="coiled-coil region" evidence="5">
    <location>
        <begin position="83"/>
        <end position="110"/>
    </location>
</feature>